<feature type="region of interest" description="Disordered" evidence="1">
    <location>
        <begin position="355"/>
        <end position="374"/>
    </location>
</feature>
<evidence type="ECO:0000313" key="3">
    <source>
        <dbReference type="EMBL" id="PSS00296.1"/>
    </source>
</evidence>
<dbReference type="CDD" id="cd06410">
    <property type="entry name" value="PB1_UP2"/>
    <property type="match status" value="1"/>
</dbReference>
<accession>A0A2R6Q1L7</accession>
<organism evidence="3 4">
    <name type="scientific">Actinidia chinensis var. chinensis</name>
    <name type="common">Chinese soft-hair kiwi</name>
    <dbReference type="NCBI Taxonomy" id="1590841"/>
    <lineage>
        <taxon>Eukaryota</taxon>
        <taxon>Viridiplantae</taxon>
        <taxon>Streptophyta</taxon>
        <taxon>Embryophyta</taxon>
        <taxon>Tracheophyta</taxon>
        <taxon>Spermatophyta</taxon>
        <taxon>Magnoliopsida</taxon>
        <taxon>eudicotyledons</taxon>
        <taxon>Gunneridae</taxon>
        <taxon>Pentapetalae</taxon>
        <taxon>asterids</taxon>
        <taxon>Ericales</taxon>
        <taxon>Actinidiaceae</taxon>
        <taxon>Actinidia</taxon>
    </lineage>
</organism>
<evidence type="ECO:0000313" key="4">
    <source>
        <dbReference type="Proteomes" id="UP000241394"/>
    </source>
</evidence>
<dbReference type="EMBL" id="NKQK01000021">
    <property type="protein sequence ID" value="PSS00296.1"/>
    <property type="molecule type" value="Genomic_DNA"/>
</dbReference>
<proteinExistence type="predicted"/>
<dbReference type="GO" id="GO:0016301">
    <property type="term" value="F:kinase activity"/>
    <property type="evidence" value="ECO:0007669"/>
    <property type="project" value="UniProtKB-KW"/>
</dbReference>
<dbReference type="Proteomes" id="UP000241394">
    <property type="component" value="Chromosome LG21"/>
</dbReference>
<feature type="domain" description="PB1" evidence="2">
    <location>
        <begin position="65"/>
        <end position="151"/>
    </location>
</feature>
<name>A0A2R6Q1L7_ACTCC</name>
<evidence type="ECO:0000256" key="1">
    <source>
        <dbReference type="SAM" id="MobiDB-lite"/>
    </source>
</evidence>
<keyword evidence="3" id="KW-0418">Kinase</keyword>
<dbReference type="Pfam" id="PF00564">
    <property type="entry name" value="PB1"/>
    <property type="match status" value="1"/>
</dbReference>
<dbReference type="InterPro" id="IPR053198">
    <property type="entry name" value="Gynoecium_Dev_Regulator"/>
</dbReference>
<dbReference type="PANTHER" id="PTHR31066">
    <property type="entry name" value="OS05G0427100 PROTEIN-RELATED"/>
    <property type="match status" value="1"/>
</dbReference>
<reference evidence="3 4" key="1">
    <citation type="submission" date="2017-07" db="EMBL/GenBank/DDBJ databases">
        <title>An improved, manually edited Actinidia chinensis var. chinensis (kiwifruit) genome highlights the challenges associated with draft genomes and gene prediction in plants.</title>
        <authorList>
            <person name="Pilkington S."/>
            <person name="Crowhurst R."/>
            <person name="Hilario E."/>
            <person name="Nardozza S."/>
            <person name="Fraser L."/>
            <person name="Peng Y."/>
            <person name="Gunaseelan K."/>
            <person name="Simpson R."/>
            <person name="Tahir J."/>
            <person name="Deroles S."/>
            <person name="Templeton K."/>
            <person name="Luo Z."/>
            <person name="Davy M."/>
            <person name="Cheng C."/>
            <person name="Mcneilage M."/>
            <person name="Scaglione D."/>
            <person name="Liu Y."/>
            <person name="Zhang Q."/>
            <person name="Datson P."/>
            <person name="De Silva N."/>
            <person name="Gardiner S."/>
            <person name="Bassett H."/>
            <person name="Chagne D."/>
            <person name="Mccallum J."/>
            <person name="Dzierzon H."/>
            <person name="Deng C."/>
            <person name="Wang Y.-Y."/>
            <person name="Barron N."/>
            <person name="Manako K."/>
            <person name="Bowen J."/>
            <person name="Foster T."/>
            <person name="Erridge Z."/>
            <person name="Tiffin H."/>
            <person name="Waite C."/>
            <person name="Davies K."/>
            <person name="Grierson E."/>
            <person name="Laing W."/>
            <person name="Kirk R."/>
            <person name="Chen X."/>
            <person name="Wood M."/>
            <person name="Montefiori M."/>
            <person name="Brummell D."/>
            <person name="Schwinn K."/>
            <person name="Catanach A."/>
            <person name="Fullerton C."/>
            <person name="Li D."/>
            <person name="Meiyalaghan S."/>
            <person name="Nieuwenhuizen N."/>
            <person name="Read N."/>
            <person name="Prakash R."/>
            <person name="Hunter D."/>
            <person name="Zhang H."/>
            <person name="Mckenzie M."/>
            <person name="Knabel M."/>
            <person name="Harris A."/>
            <person name="Allan A."/>
            <person name="Chen A."/>
            <person name="Janssen B."/>
            <person name="Plunkett B."/>
            <person name="Dwamena C."/>
            <person name="Voogd C."/>
            <person name="Leif D."/>
            <person name="Lafferty D."/>
            <person name="Souleyre E."/>
            <person name="Varkonyi-Gasic E."/>
            <person name="Gambi F."/>
            <person name="Hanley J."/>
            <person name="Yao J.-L."/>
            <person name="Cheung J."/>
            <person name="David K."/>
            <person name="Warren B."/>
            <person name="Marsh K."/>
            <person name="Snowden K."/>
            <person name="Lin-Wang K."/>
            <person name="Brian L."/>
            <person name="Martinez-Sanchez M."/>
            <person name="Wang M."/>
            <person name="Ileperuma N."/>
            <person name="Macnee N."/>
            <person name="Campin R."/>
            <person name="Mcatee P."/>
            <person name="Drummond R."/>
            <person name="Espley R."/>
            <person name="Ireland H."/>
            <person name="Wu R."/>
            <person name="Atkinson R."/>
            <person name="Karunairetnam S."/>
            <person name="Bulley S."/>
            <person name="Chunkath S."/>
            <person name="Hanley Z."/>
            <person name="Storey R."/>
            <person name="Thrimawithana A."/>
            <person name="Thomson S."/>
            <person name="David C."/>
            <person name="Testolin R."/>
        </authorList>
    </citation>
    <scope>NUCLEOTIDE SEQUENCE [LARGE SCALE GENOMIC DNA]</scope>
    <source>
        <strain evidence="4">cv. Red5</strain>
        <tissue evidence="3">Young leaf</tissue>
    </source>
</reference>
<keyword evidence="4" id="KW-1185">Reference proteome</keyword>
<dbReference type="InParanoid" id="A0A2R6Q1L7"/>
<dbReference type="PANTHER" id="PTHR31066:SF47">
    <property type="entry name" value="PB1 DOMAIN-CONTAINING PROTEIN"/>
    <property type="match status" value="1"/>
</dbReference>
<keyword evidence="3" id="KW-0675">Receptor</keyword>
<dbReference type="OMA" id="PQIEGDM"/>
<dbReference type="Gene3D" id="3.10.20.90">
    <property type="entry name" value="Phosphatidylinositol 3-kinase Catalytic Subunit, Chain A, domain 1"/>
    <property type="match status" value="1"/>
</dbReference>
<dbReference type="OrthoDB" id="1882326at2759"/>
<comment type="caution">
    <text evidence="3">The sequence shown here is derived from an EMBL/GenBank/DDBJ whole genome shotgun (WGS) entry which is preliminary data.</text>
</comment>
<feature type="compositionally biased region" description="Low complexity" evidence="1">
    <location>
        <begin position="196"/>
        <end position="213"/>
    </location>
</feature>
<dbReference type="SMART" id="SM00666">
    <property type="entry name" value="PB1"/>
    <property type="match status" value="1"/>
</dbReference>
<feature type="region of interest" description="Disordered" evidence="1">
    <location>
        <begin position="191"/>
        <end position="214"/>
    </location>
</feature>
<dbReference type="AlphaFoldDB" id="A0A2R6Q1L7"/>
<dbReference type="InterPro" id="IPR000270">
    <property type="entry name" value="PB1_dom"/>
</dbReference>
<sequence>MYISDIQIPPIVEPEHAMAVEEVSGCGGGTDTEIAAALGLGSAPESPKNKVKFMCSHGGKILPRHTDGLLKYVGGETRIVSVPRDINFSELMKKLASISGGDIVLKYQLIPEDLDALVTVKSDADLRHMIDEHDRYETAGTPMLRAFLFPATPIVLENQINCMEPHAIEQRYIDAVNGVILVATTAGKHLAATGNPSPTGLSSASSSPKSPESCNIETAKFETIAPNGFQKSRLHMHKVHSSPSLSTCLSSPHPSTTAPVVQHHHHQQYQQTYQQLHQHGCQSPKAQATKTSHHGCQSPRLVSVRSVGRNESWKYQVVPGPGTYYPMPIARHNRGGKCSCSRCLHLNEYGACVNRKGDRGGSPFRSPPLTRSPS</sequence>
<reference evidence="4" key="2">
    <citation type="journal article" date="2018" name="BMC Genomics">
        <title>A manually annotated Actinidia chinensis var. chinensis (kiwifruit) genome highlights the challenges associated with draft genomes and gene prediction in plants.</title>
        <authorList>
            <person name="Pilkington S.M."/>
            <person name="Crowhurst R."/>
            <person name="Hilario E."/>
            <person name="Nardozza S."/>
            <person name="Fraser L."/>
            <person name="Peng Y."/>
            <person name="Gunaseelan K."/>
            <person name="Simpson R."/>
            <person name="Tahir J."/>
            <person name="Deroles S.C."/>
            <person name="Templeton K."/>
            <person name="Luo Z."/>
            <person name="Davy M."/>
            <person name="Cheng C."/>
            <person name="McNeilage M."/>
            <person name="Scaglione D."/>
            <person name="Liu Y."/>
            <person name="Zhang Q."/>
            <person name="Datson P."/>
            <person name="De Silva N."/>
            <person name="Gardiner S.E."/>
            <person name="Bassett H."/>
            <person name="Chagne D."/>
            <person name="McCallum J."/>
            <person name="Dzierzon H."/>
            <person name="Deng C."/>
            <person name="Wang Y.Y."/>
            <person name="Barron L."/>
            <person name="Manako K."/>
            <person name="Bowen J."/>
            <person name="Foster T.M."/>
            <person name="Erridge Z.A."/>
            <person name="Tiffin H."/>
            <person name="Waite C.N."/>
            <person name="Davies K.M."/>
            <person name="Grierson E.P."/>
            <person name="Laing W.A."/>
            <person name="Kirk R."/>
            <person name="Chen X."/>
            <person name="Wood M."/>
            <person name="Montefiori M."/>
            <person name="Brummell D.A."/>
            <person name="Schwinn K.E."/>
            <person name="Catanach A."/>
            <person name="Fullerton C."/>
            <person name="Li D."/>
            <person name="Meiyalaghan S."/>
            <person name="Nieuwenhuizen N."/>
            <person name="Read N."/>
            <person name="Prakash R."/>
            <person name="Hunter D."/>
            <person name="Zhang H."/>
            <person name="McKenzie M."/>
            <person name="Knabel M."/>
            <person name="Harris A."/>
            <person name="Allan A.C."/>
            <person name="Gleave A."/>
            <person name="Chen A."/>
            <person name="Janssen B.J."/>
            <person name="Plunkett B."/>
            <person name="Ampomah-Dwamena C."/>
            <person name="Voogd C."/>
            <person name="Leif D."/>
            <person name="Lafferty D."/>
            <person name="Souleyre E.J.F."/>
            <person name="Varkonyi-Gasic E."/>
            <person name="Gambi F."/>
            <person name="Hanley J."/>
            <person name="Yao J.L."/>
            <person name="Cheung J."/>
            <person name="David K.M."/>
            <person name="Warren B."/>
            <person name="Marsh K."/>
            <person name="Snowden K.C."/>
            <person name="Lin-Wang K."/>
            <person name="Brian L."/>
            <person name="Martinez-Sanchez M."/>
            <person name="Wang M."/>
            <person name="Ileperuma N."/>
            <person name="Macnee N."/>
            <person name="Campin R."/>
            <person name="McAtee P."/>
            <person name="Drummond R.S.M."/>
            <person name="Espley R.V."/>
            <person name="Ireland H.S."/>
            <person name="Wu R."/>
            <person name="Atkinson R.G."/>
            <person name="Karunairetnam S."/>
            <person name="Bulley S."/>
            <person name="Chunkath S."/>
            <person name="Hanley Z."/>
            <person name="Storey R."/>
            <person name="Thrimawithana A.H."/>
            <person name="Thomson S."/>
            <person name="David C."/>
            <person name="Testolin R."/>
            <person name="Huang H."/>
            <person name="Hellens R.P."/>
            <person name="Schaffer R.J."/>
        </authorList>
    </citation>
    <scope>NUCLEOTIDE SEQUENCE [LARGE SCALE GENOMIC DNA]</scope>
    <source>
        <strain evidence="4">cv. Red5</strain>
    </source>
</reference>
<evidence type="ECO:0000259" key="2">
    <source>
        <dbReference type="SMART" id="SM00666"/>
    </source>
</evidence>
<dbReference type="FunCoup" id="A0A2R6Q1L7">
    <property type="interactions" value="154"/>
</dbReference>
<gene>
    <name evidence="3" type="ORF">CEY00_Acc24264</name>
</gene>
<dbReference type="SUPFAM" id="SSF54277">
    <property type="entry name" value="CAD &amp; PB1 domains"/>
    <property type="match status" value="1"/>
</dbReference>
<protein>
    <submittedName>
        <fullName evidence="3">Proline-rich receptor-like protein kinase</fullName>
    </submittedName>
</protein>
<keyword evidence="3" id="KW-0808">Transferase</keyword>
<dbReference type="Gramene" id="PSS00296">
    <property type="protein sequence ID" value="PSS00296"/>
    <property type="gene ID" value="CEY00_Acc24264"/>
</dbReference>